<reference evidence="1" key="1">
    <citation type="submission" date="2023-01" db="EMBL/GenBank/DDBJ databases">
        <title>Genome assembly of the deep-sea coral Lophelia pertusa.</title>
        <authorList>
            <person name="Herrera S."/>
            <person name="Cordes E."/>
        </authorList>
    </citation>
    <scope>NUCLEOTIDE SEQUENCE</scope>
    <source>
        <strain evidence="1">USNM1676648</strain>
        <tissue evidence="1">Polyp</tissue>
    </source>
</reference>
<sequence length="115" mass="13692">MDCKRIHTTANPMAESTIIGKFFTYWWMNDVFRKGYKRPLENSDIYEILPEDETKGLADKLDSLWNEELKDAQRKNKRPRLRNAFYQVLRIPLCYAGSFTFYGGNNENQCSFAYW</sequence>
<protein>
    <submittedName>
        <fullName evidence="1">Uncharacterized protein</fullName>
    </submittedName>
</protein>
<evidence type="ECO:0000313" key="1">
    <source>
        <dbReference type="EMBL" id="KAJ7386094.1"/>
    </source>
</evidence>
<proteinExistence type="predicted"/>
<organism evidence="1 2">
    <name type="scientific">Desmophyllum pertusum</name>
    <dbReference type="NCBI Taxonomy" id="174260"/>
    <lineage>
        <taxon>Eukaryota</taxon>
        <taxon>Metazoa</taxon>
        <taxon>Cnidaria</taxon>
        <taxon>Anthozoa</taxon>
        <taxon>Hexacorallia</taxon>
        <taxon>Scleractinia</taxon>
        <taxon>Caryophylliina</taxon>
        <taxon>Caryophylliidae</taxon>
        <taxon>Desmophyllum</taxon>
    </lineage>
</organism>
<name>A0A9W9ZUA0_9CNID</name>
<accession>A0A9W9ZUA0</accession>
<dbReference type="OrthoDB" id="6500128at2759"/>
<comment type="caution">
    <text evidence="1">The sequence shown here is derived from an EMBL/GenBank/DDBJ whole genome shotgun (WGS) entry which is preliminary data.</text>
</comment>
<evidence type="ECO:0000313" key="2">
    <source>
        <dbReference type="Proteomes" id="UP001163046"/>
    </source>
</evidence>
<keyword evidence="2" id="KW-1185">Reference proteome</keyword>
<gene>
    <name evidence="1" type="ORF">OS493_012435</name>
</gene>
<dbReference type="Proteomes" id="UP001163046">
    <property type="component" value="Unassembled WGS sequence"/>
</dbReference>
<dbReference type="AlphaFoldDB" id="A0A9W9ZUA0"/>
<dbReference type="EMBL" id="MU825878">
    <property type="protein sequence ID" value="KAJ7386094.1"/>
    <property type="molecule type" value="Genomic_DNA"/>
</dbReference>